<evidence type="ECO:0000256" key="3">
    <source>
        <dbReference type="ARBA" id="ARBA00023125"/>
    </source>
</evidence>
<dbReference type="Gene3D" id="1.10.10.10">
    <property type="entry name" value="Winged helix-like DNA-binding domain superfamily/Winged helix DNA-binding domain"/>
    <property type="match status" value="1"/>
</dbReference>
<keyword evidence="4" id="KW-0804">Transcription</keyword>
<evidence type="ECO:0000259" key="5">
    <source>
        <dbReference type="PROSITE" id="PS50931"/>
    </source>
</evidence>
<dbReference type="PANTHER" id="PTHR30537:SF5">
    <property type="entry name" value="HTH-TYPE TRANSCRIPTIONAL ACTIVATOR TTDR-RELATED"/>
    <property type="match status" value="1"/>
</dbReference>
<dbReference type="FunFam" id="1.10.10.10:FF:000001">
    <property type="entry name" value="LysR family transcriptional regulator"/>
    <property type="match status" value="1"/>
</dbReference>
<evidence type="ECO:0000313" key="6">
    <source>
        <dbReference type="EMBL" id="MBK7415233.1"/>
    </source>
</evidence>
<protein>
    <submittedName>
        <fullName evidence="6">LysR family transcriptional regulator</fullName>
    </submittedName>
</protein>
<dbReference type="SUPFAM" id="SSF53850">
    <property type="entry name" value="Periplasmic binding protein-like II"/>
    <property type="match status" value="1"/>
</dbReference>
<name>A0A935MQU1_9RHOO</name>
<comment type="similarity">
    <text evidence="1">Belongs to the LysR transcriptional regulatory family.</text>
</comment>
<feature type="domain" description="HTH lysR-type" evidence="5">
    <location>
        <begin position="10"/>
        <end position="65"/>
    </location>
</feature>
<dbReference type="Pfam" id="PF03466">
    <property type="entry name" value="LysR_substrate"/>
    <property type="match status" value="1"/>
</dbReference>
<dbReference type="Pfam" id="PF00126">
    <property type="entry name" value="HTH_1"/>
    <property type="match status" value="1"/>
</dbReference>
<dbReference type="AlphaFoldDB" id="A0A935MQU1"/>
<dbReference type="GO" id="GO:0043565">
    <property type="term" value="F:sequence-specific DNA binding"/>
    <property type="evidence" value="ECO:0007669"/>
    <property type="project" value="TreeGrafter"/>
</dbReference>
<dbReference type="PRINTS" id="PR00039">
    <property type="entry name" value="HTHLYSR"/>
</dbReference>
<dbReference type="InterPro" id="IPR036388">
    <property type="entry name" value="WH-like_DNA-bd_sf"/>
</dbReference>
<dbReference type="GO" id="GO:0003700">
    <property type="term" value="F:DNA-binding transcription factor activity"/>
    <property type="evidence" value="ECO:0007669"/>
    <property type="project" value="InterPro"/>
</dbReference>
<dbReference type="CDD" id="cd08422">
    <property type="entry name" value="PBP2_CrgA_like"/>
    <property type="match status" value="1"/>
</dbReference>
<comment type="caution">
    <text evidence="6">The sequence shown here is derived from an EMBL/GenBank/DDBJ whole genome shotgun (WGS) entry which is preliminary data.</text>
</comment>
<evidence type="ECO:0000313" key="7">
    <source>
        <dbReference type="Proteomes" id="UP000739411"/>
    </source>
</evidence>
<dbReference type="Proteomes" id="UP000739411">
    <property type="component" value="Unassembled WGS sequence"/>
</dbReference>
<sequence length="305" mass="33805">METINPLDHLSDLAVFVRVVDTQGFSAAARAMGLTKSAISKRINRLEKQLGLRLLQRTTRAMSLTEAGRVLYERAAQGVALLDESARLAAGLVDAPRGTLRVTASVTFGKLCLAPLIPEFLARYPEIELQLTLLDRFVDLVDEGYDVALRLTRTPPDQVVAKALMPVRYRLCVAVDALNGQKIETPADLAGHNCLHYGLREFGNEWRFQRGTEEARVRVTSNVVVNNSEVVRDLLLAGMGIGLVWNYAVDREIADGQLIPLLPDWTPVGPFGQTAYALWLPQSHLPPKIRVFVDFLAERLRETPA</sequence>
<dbReference type="InterPro" id="IPR058163">
    <property type="entry name" value="LysR-type_TF_proteobact-type"/>
</dbReference>
<evidence type="ECO:0000256" key="2">
    <source>
        <dbReference type="ARBA" id="ARBA00023015"/>
    </source>
</evidence>
<dbReference type="InterPro" id="IPR005119">
    <property type="entry name" value="LysR_subst-bd"/>
</dbReference>
<keyword evidence="3" id="KW-0238">DNA-binding</keyword>
<proteinExistence type="inferred from homology"/>
<keyword evidence="2" id="KW-0805">Transcription regulation</keyword>
<dbReference type="PANTHER" id="PTHR30537">
    <property type="entry name" value="HTH-TYPE TRANSCRIPTIONAL REGULATOR"/>
    <property type="match status" value="1"/>
</dbReference>
<dbReference type="EMBL" id="JADJMS010000018">
    <property type="protein sequence ID" value="MBK7415233.1"/>
    <property type="molecule type" value="Genomic_DNA"/>
</dbReference>
<evidence type="ECO:0000256" key="1">
    <source>
        <dbReference type="ARBA" id="ARBA00009437"/>
    </source>
</evidence>
<dbReference type="InterPro" id="IPR036390">
    <property type="entry name" value="WH_DNA-bd_sf"/>
</dbReference>
<dbReference type="PROSITE" id="PS50931">
    <property type="entry name" value="HTH_LYSR"/>
    <property type="match status" value="1"/>
</dbReference>
<reference evidence="6 7" key="1">
    <citation type="submission" date="2020-10" db="EMBL/GenBank/DDBJ databases">
        <title>Connecting structure to function with the recovery of over 1000 high-quality activated sludge metagenome-assembled genomes encoding full-length rRNA genes using long-read sequencing.</title>
        <authorList>
            <person name="Singleton C.M."/>
            <person name="Petriglieri F."/>
            <person name="Kristensen J.M."/>
            <person name="Kirkegaard R.H."/>
            <person name="Michaelsen T.Y."/>
            <person name="Andersen M.H."/>
            <person name="Karst S.M."/>
            <person name="Dueholm M.S."/>
            <person name="Nielsen P.H."/>
            <person name="Albertsen M."/>
        </authorList>
    </citation>
    <scope>NUCLEOTIDE SEQUENCE [LARGE SCALE GENOMIC DNA]</scope>
    <source>
        <strain evidence="6">EsbW_18-Q3-R4-48_BATAC.463</strain>
    </source>
</reference>
<evidence type="ECO:0000256" key="4">
    <source>
        <dbReference type="ARBA" id="ARBA00023163"/>
    </source>
</evidence>
<gene>
    <name evidence="6" type="ORF">IPJ38_09140</name>
</gene>
<organism evidence="6 7">
    <name type="scientific">Candidatus Dechloromonas phosphorivorans</name>
    <dbReference type="NCBI Taxonomy" id="2899244"/>
    <lineage>
        <taxon>Bacteria</taxon>
        <taxon>Pseudomonadati</taxon>
        <taxon>Pseudomonadota</taxon>
        <taxon>Betaproteobacteria</taxon>
        <taxon>Rhodocyclales</taxon>
        <taxon>Azonexaceae</taxon>
        <taxon>Dechloromonas</taxon>
    </lineage>
</organism>
<dbReference type="Gene3D" id="3.40.190.290">
    <property type="match status" value="1"/>
</dbReference>
<accession>A0A935MQU1</accession>
<dbReference type="GO" id="GO:0006351">
    <property type="term" value="P:DNA-templated transcription"/>
    <property type="evidence" value="ECO:0007669"/>
    <property type="project" value="TreeGrafter"/>
</dbReference>
<dbReference type="SUPFAM" id="SSF46785">
    <property type="entry name" value="Winged helix' DNA-binding domain"/>
    <property type="match status" value="1"/>
</dbReference>
<dbReference type="InterPro" id="IPR000847">
    <property type="entry name" value="LysR_HTH_N"/>
</dbReference>